<proteinExistence type="predicted"/>
<organism evidence="1 2">
    <name type="scientific">Aldrovandia affinis</name>
    <dbReference type="NCBI Taxonomy" id="143900"/>
    <lineage>
        <taxon>Eukaryota</taxon>
        <taxon>Metazoa</taxon>
        <taxon>Chordata</taxon>
        <taxon>Craniata</taxon>
        <taxon>Vertebrata</taxon>
        <taxon>Euteleostomi</taxon>
        <taxon>Actinopterygii</taxon>
        <taxon>Neopterygii</taxon>
        <taxon>Teleostei</taxon>
        <taxon>Notacanthiformes</taxon>
        <taxon>Halosauridae</taxon>
        <taxon>Aldrovandia</taxon>
    </lineage>
</organism>
<sequence length="85" mass="9290">MAEVRVESMGFLLGSGCMSYDACPNGSFQWIQTNVPNSPLFTCSSRTHGCASVPETRCTHPIPETNVCETGRRVGLRSSHHVYLS</sequence>
<name>A0AAD7SHF6_9TELE</name>
<dbReference type="AlphaFoldDB" id="A0AAD7SHF6"/>
<evidence type="ECO:0000313" key="2">
    <source>
        <dbReference type="Proteomes" id="UP001221898"/>
    </source>
</evidence>
<keyword evidence="2" id="KW-1185">Reference proteome</keyword>
<gene>
    <name evidence="1" type="ORF">AAFF_G00366610</name>
</gene>
<dbReference type="Proteomes" id="UP001221898">
    <property type="component" value="Unassembled WGS sequence"/>
</dbReference>
<reference evidence="1" key="1">
    <citation type="journal article" date="2023" name="Science">
        <title>Genome structures resolve the early diversification of teleost fishes.</title>
        <authorList>
            <person name="Parey E."/>
            <person name="Louis A."/>
            <person name="Montfort J."/>
            <person name="Bouchez O."/>
            <person name="Roques C."/>
            <person name="Iampietro C."/>
            <person name="Lluch J."/>
            <person name="Castinel A."/>
            <person name="Donnadieu C."/>
            <person name="Desvignes T."/>
            <person name="Floi Bucao C."/>
            <person name="Jouanno E."/>
            <person name="Wen M."/>
            <person name="Mejri S."/>
            <person name="Dirks R."/>
            <person name="Jansen H."/>
            <person name="Henkel C."/>
            <person name="Chen W.J."/>
            <person name="Zahm M."/>
            <person name="Cabau C."/>
            <person name="Klopp C."/>
            <person name="Thompson A.W."/>
            <person name="Robinson-Rechavi M."/>
            <person name="Braasch I."/>
            <person name="Lecointre G."/>
            <person name="Bobe J."/>
            <person name="Postlethwait J.H."/>
            <person name="Berthelot C."/>
            <person name="Roest Crollius H."/>
            <person name="Guiguen Y."/>
        </authorList>
    </citation>
    <scope>NUCLEOTIDE SEQUENCE</scope>
    <source>
        <strain evidence="1">NC1722</strain>
    </source>
</reference>
<accession>A0AAD7SHF6</accession>
<comment type="caution">
    <text evidence="1">The sequence shown here is derived from an EMBL/GenBank/DDBJ whole genome shotgun (WGS) entry which is preliminary data.</text>
</comment>
<protein>
    <submittedName>
        <fullName evidence="1">Uncharacterized protein</fullName>
    </submittedName>
</protein>
<evidence type="ECO:0000313" key="1">
    <source>
        <dbReference type="EMBL" id="KAJ8402578.1"/>
    </source>
</evidence>
<dbReference type="EMBL" id="JAINUG010000063">
    <property type="protein sequence ID" value="KAJ8402578.1"/>
    <property type="molecule type" value="Genomic_DNA"/>
</dbReference>